<comment type="caution">
    <text evidence="1">The sequence shown here is derived from an EMBL/GenBank/DDBJ whole genome shotgun (WGS) entry which is preliminary data.</text>
</comment>
<dbReference type="AlphaFoldDB" id="A0A8T0EWK9"/>
<reference evidence="1" key="2">
    <citation type="submission" date="2020-06" db="EMBL/GenBank/DDBJ databases">
        <authorList>
            <person name="Sheffer M."/>
        </authorList>
    </citation>
    <scope>NUCLEOTIDE SEQUENCE</scope>
</reference>
<name>A0A8T0EWK9_ARGBR</name>
<sequence length="126" mass="14506">MLNIYYPETCWQGCYPIIDYLFTFKITCKKNYELVTASSIEFPNSLSIIEGAKFQRNSRVLKSPISQLDGRTLCIEALLYAWILEIVLAQYFAYYHGTTGGLDNKNSSWTVYGLNRSCETLNRANF</sequence>
<protein>
    <submittedName>
        <fullName evidence="1">Uncharacterized protein</fullName>
    </submittedName>
</protein>
<dbReference type="Proteomes" id="UP000807504">
    <property type="component" value="Unassembled WGS sequence"/>
</dbReference>
<evidence type="ECO:0000313" key="1">
    <source>
        <dbReference type="EMBL" id="KAF8782713.1"/>
    </source>
</evidence>
<reference evidence="1" key="1">
    <citation type="journal article" date="2020" name="bioRxiv">
        <title>Chromosome-level reference genome of the European wasp spider Argiope bruennichi: a resource for studies on range expansion and evolutionary adaptation.</title>
        <authorList>
            <person name="Sheffer M.M."/>
            <person name="Hoppe A."/>
            <person name="Krehenwinkel H."/>
            <person name="Uhl G."/>
            <person name="Kuss A.W."/>
            <person name="Jensen L."/>
            <person name="Jensen C."/>
            <person name="Gillespie R.G."/>
            <person name="Hoff K.J."/>
            <person name="Prost S."/>
        </authorList>
    </citation>
    <scope>NUCLEOTIDE SEQUENCE</scope>
</reference>
<proteinExistence type="predicted"/>
<organism evidence="1 2">
    <name type="scientific">Argiope bruennichi</name>
    <name type="common">Wasp spider</name>
    <name type="synonym">Aranea bruennichi</name>
    <dbReference type="NCBI Taxonomy" id="94029"/>
    <lineage>
        <taxon>Eukaryota</taxon>
        <taxon>Metazoa</taxon>
        <taxon>Ecdysozoa</taxon>
        <taxon>Arthropoda</taxon>
        <taxon>Chelicerata</taxon>
        <taxon>Arachnida</taxon>
        <taxon>Araneae</taxon>
        <taxon>Araneomorphae</taxon>
        <taxon>Entelegynae</taxon>
        <taxon>Araneoidea</taxon>
        <taxon>Araneidae</taxon>
        <taxon>Argiope</taxon>
    </lineage>
</organism>
<accession>A0A8T0EWK9</accession>
<evidence type="ECO:0000313" key="2">
    <source>
        <dbReference type="Proteomes" id="UP000807504"/>
    </source>
</evidence>
<gene>
    <name evidence="1" type="ORF">HNY73_012963</name>
</gene>
<dbReference type="EMBL" id="JABXBU010001863">
    <property type="protein sequence ID" value="KAF8782713.1"/>
    <property type="molecule type" value="Genomic_DNA"/>
</dbReference>
<keyword evidence="2" id="KW-1185">Reference proteome</keyword>